<protein>
    <submittedName>
        <fullName evidence="2">Uncharacterized protein</fullName>
    </submittedName>
</protein>
<organism evidence="2 3">
    <name type="scientific">Theileria orientalis</name>
    <dbReference type="NCBI Taxonomy" id="68886"/>
    <lineage>
        <taxon>Eukaryota</taxon>
        <taxon>Sar</taxon>
        <taxon>Alveolata</taxon>
        <taxon>Apicomplexa</taxon>
        <taxon>Aconoidasida</taxon>
        <taxon>Piroplasmida</taxon>
        <taxon>Theileriidae</taxon>
        <taxon>Theileria</taxon>
    </lineage>
</organism>
<gene>
    <name evidence="2" type="ORF">MACJ_004125</name>
</gene>
<proteinExistence type="predicted"/>
<dbReference type="EMBL" id="CP056067">
    <property type="protein sequence ID" value="UVC54574.1"/>
    <property type="molecule type" value="Genomic_DNA"/>
</dbReference>
<reference evidence="2" key="1">
    <citation type="submission" date="2022-07" db="EMBL/GenBank/DDBJ databases">
        <title>Evaluation of T. orientalis genome assembly methods using nanopore sequencing and analysis of variation between genomes.</title>
        <authorList>
            <person name="Yam J."/>
            <person name="Micallef M.L."/>
            <person name="Liu M."/>
            <person name="Djordjevic S.P."/>
            <person name="Bogema D.R."/>
            <person name="Jenkins C."/>
        </authorList>
    </citation>
    <scope>NUCLEOTIDE SEQUENCE</scope>
    <source>
        <strain evidence="2">Fish Creek</strain>
    </source>
</reference>
<feature type="region of interest" description="Disordered" evidence="1">
    <location>
        <begin position="1"/>
        <end position="25"/>
    </location>
</feature>
<evidence type="ECO:0000256" key="1">
    <source>
        <dbReference type="SAM" id="MobiDB-lite"/>
    </source>
</evidence>
<dbReference type="Proteomes" id="UP000244803">
    <property type="component" value="Chromosome 4"/>
</dbReference>
<dbReference type="AlphaFoldDB" id="A0A976XK60"/>
<evidence type="ECO:0000313" key="2">
    <source>
        <dbReference type="EMBL" id="UVC54574.1"/>
    </source>
</evidence>
<sequence length="25" mass="2820">MKLVSSKDWGGWISGQPTKRSKDLD</sequence>
<name>A0A976XK60_THEOR</name>
<evidence type="ECO:0000313" key="3">
    <source>
        <dbReference type="Proteomes" id="UP000244803"/>
    </source>
</evidence>
<accession>A0A976XK60</accession>